<evidence type="ECO:0000313" key="3">
    <source>
        <dbReference type="Proteomes" id="UP001209412"/>
    </source>
</evidence>
<evidence type="ECO:0000313" key="4">
    <source>
        <dbReference type="Proteomes" id="UP001242288"/>
    </source>
</evidence>
<sequence length="138" mass="15580">MTSPTRIRLLTSFDHALDSGELVVVIANDIDPVSRKDEIENAERVELHFPQFTDGRAYSQAYLIRRRLLFKGDLRATGDVLADQLIQMERTGFSSAVLKDGIDPVDAQRQLDRFPAFYQGDIVHEAPFLRADSSKSEV</sequence>
<dbReference type="EMBL" id="JAPKHW010000049">
    <property type="protein sequence ID" value="MCX4151097.1"/>
    <property type="molecule type" value="Genomic_DNA"/>
</dbReference>
<gene>
    <name evidence="2" type="ORF">NIE36_37950</name>
    <name evidence="1" type="ORF">OSB80_38045</name>
</gene>
<reference evidence="2" key="1">
    <citation type="submission" date="2022-06" db="EMBL/GenBank/DDBJ databases">
        <title>PHB producers.</title>
        <authorList>
            <person name="Besaury L."/>
        </authorList>
    </citation>
    <scope>NUCLEOTIDE SEQUENCE</scope>
    <source>
        <strain evidence="2 3">SEWS6</strain>
    </source>
</reference>
<protein>
    <submittedName>
        <fullName evidence="2">DUF934 domain-containing protein</fullName>
    </submittedName>
</protein>
<dbReference type="InterPro" id="IPR008318">
    <property type="entry name" value="UCP030820"/>
</dbReference>
<organism evidence="2 4">
    <name type="scientific">Paraburkholderia madseniana</name>
    <dbReference type="NCBI Taxonomy" id="2599607"/>
    <lineage>
        <taxon>Bacteria</taxon>
        <taxon>Pseudomonadati</taxon>
        <taxon>Pseudomonadota</taxon>
        <taxon>Betaproteobacteria</taxon>
        <taxon>Burkholderiales</taxon>
        <taxon>Burkholderiaceae</taxon>
        <taxon>Paraburkholderia</taxon>
    </lineage>
</organism>
<name>A0AAP5EZF0_9BURK</name>
<dbReference type="RefSeq" id="WP_266242798.1">
    <property type="nucleotide sequence ID" value="NZ_JAMXWF010000049.1"/>
</dbReference>
<proteinExistence type="predicted"/>
<evidence type="ECO:0000313" key="2">
    <source>
        <dbReference type="EMBL" id="MDQ6412910.1"/>
    </source>
</evidence>
<comment type="caution">
    <text evidence="2">The sequence shown here is derived from an EMBL/GenBank/DDBJ whole genome shotgun (WGS) entry which is preliminary data.</text>
</comment>
<dbReference type="Pfam" id="PF06073">
    <property type="entry name" value="DUF934"/>
    <property type="match status" value="1"/>
</dbReference>
<accession>A0AAP5EZF0</accession>
<dbReference type="Proteomes" id="UP001209412">
    <property type="component" value="Unassembled WGS sequence"/>
</dbReference>
<dbReference type="Proteomes" id="UP001242288">
    <property type="component" value="Unassembled WGS sequence"/>
</dbReference>
<evidence type="ECO:0000313" key="1">
    <source>
        <dbReference type="EMBL" id="MCX4151097.1"/>
    </source>
</evidence>
<keyword evidence="3" id="KW-1185">Reference proteome</keyword>
<dbReference type="EMBL" id="JAMXWF010000049">
    <property type="protein sequence ID" value="MDQ6412910.1"/>
    <property type="molecule type" value="Genomic_DNA"/>
</dbReference>
<dbReference type="AlphaFoldDB" id="A0AAP5EZF0"/>